<keyword evidence="3" id="KW-1185">Reference proteome</keyword>
<dbReference type="OrthoDB" id="66620at2759"/>
<evidence type="ECO:0000313" key="3">
    <source>
        <dbReference type="Proteomes" id="UP000652761"/>
    </source>
</evidence>
<evidence type="ECO:0000256" key="1">
    <source>
        <dbReference type="SAM" id="MobiDB-lite"/>
    </source>
</evidence>
<proteinExistence type="predicted"/>
<evidence type="ECO:0000313" key="2">
    <source>
        <dbReference type="EMBL" id="MQL89522.1"/>
    </source>
</evidence>
<dbReference type="SUPFAM" id="SSF52540">
    <property type="entry name" value="P-loop containing nucleoside triphosphate hydrolases"/>
    <property type="match status" value="1"/>
</dbReference>
<name>A0A843UTG1_COLES</name>
<sequence>MVSTATFSLGARTTRFANSALALRLGQHLNNLGNTHVEHKRYVSDQLQKVQIVNEVKKDYVIEALRSLAELVTYELNQGVNSLPLKGWPLTGNDQLRPSLGPQVQKPFLPSQNQFQLLTPQQRQQFLAQAQAQGSLGNTPNSGDMDPRRFRVLSHGSVNGKDGQPTGAKGGEKESWWHWRGSSSAIHCLGRADVSHGSQVLVVQPWARNMQSCLKQSFRRGVNEKERGMALPFQPLIMCFTNINYYVVVPVELKKQGILEDRLQLLVNITGAFRPGILTALVGVSGVGKTTLMDVLAGRMTSGKRGALLFLVILKIK</sequence>
<gene>
    <name evidence="2" type="ORF">Taro_022094</name>
</gene>
<comment type="caution">
    <text evidence="2">The sequence shown here is derived from an EMBL/GenBank/DDBJ whole genome shotgun (WGS) entry which is preliminary data.</text>
</comment>
<accession>A0A843UTG1</accession>
<evidence type="ECO:0008006" key="4">
    <source>
        <dbReference type="Google" id="ProtNLM"/>
    </source>
</evidence>
<reference evidence="2" key="1">
    <citation type="submission" date="2017-07" db="EMBL/GenBank/DDBJ databases">
        <title>Taro Niue Genome Assembly and Annotation.</title>
        <authorList>
            <person name="Atibalentja N."/>
            <person name="Keating K."/>
            <person name="Fields C.J."/>
        </authorList>
    </citation>
    <scope>NUCLEOTIDE SEQUENCE</scope>
    <source>
        <strain evidence="2">Niue_2</strain>
        <tissue evidence="2">Leaf</tissue>
    </source>
</reference>
<dbReference type="PANTHER" id="PTHR48040:SF12">
    <property type="entry name" value="ABC TRANSPORTER G FAMILY MEMBER 32-LIKE ISOFORM X1"/>
    <property type="match status" value="1"/>
</dbReference>
<dbReference type="EMBL" id="NMUH01001156">
    <property type="protein sequence ID" value="MQL89522.1"/>
    <property type="molecule type" value="Genomic_DNA"/>
</dbReference>
<organism evidence="2 3">
    <name type="scientific">Colocasia esculenta</name>
    <name type="common">Wild taro</name>
    <name type="synonym">Arum esculentum</name>
    <dbReference type="NCBI Taxonomy" id="4460"/>
    <lineage>
        <taxon>Eukaryota</taxon>
        <taxon>Viridiplantae</taxon>
        <taxon>Streptophyta</taxon>
        <taxon>Embryophyta</taxon>
        <taxon>Tracheophyta</taxon>
        <taxon>Spermatophyta</taxon>
        <taxon>Magnoliopsida</taxon>
        <taxon>Liliopsida</taxon>
        <taxon>Araceae</taxon>
        <taxon>Aroideae</taxon>
        <taxon>Colocasieae</taxon>
        <taxon>Colocasia</taxon>
    </lineage>
</organism>
<dbReference type="AlphaFoldDB" id="A0A843UTG1"/>
<dbReference type="Gene3D" id="3.40.50.300">
    <property type="entry name" value="P-loop containing nucleotide triphosphate hydrolases"/>
    <property type="match status" value="1"/>
</dbReference>
<protein>
    <recommendedName>
        <fullName evidence="4">ABC transporter domain-containing protein</fullName>
    </recommendedName>
</protein>
<dbReference type="InterPro" id="IPR027417">
    <property type="entry name" value="P-loop_NTPase"/>
</dbReference>
<dbReference type="Proteomes" id="UP000652761">
    <property type="component" value="Unassembled WGS sequence"/>
</dbReference>
<feature type="region of interest" description="Disordered" evidence="1">
    <location>
        <begin position="154"/>
        <end position="174"/>
    </location>
</feature>
<dbReference type="PANTHER" id="PTHR48040">
    <property type="entry name" value="PLEIOTROPIC DRUG RESISTANCE PROTEIN 1-LIKE ISOFORM X1"/>
    <property type="match status" value="1"/>
</dbReference>